<evidence type="ECO:0000256" key="1">
    <source>
        <dbReference type="SAM" id="SignalP"/>
    </source>
</evidence>
<protein>
    <submittedName>
        <fullName evidence="2">DUF4465 domain-containing protein</fullName>
    </submittedName>
</protein>
<proteinExistence type="predicted"/>
<reference evidence="2 3" key="1">
    <citation type="submission" date="2020-05" db="EMBL/GenBank/DDBJ databases">
        <title>Distinct polysaccharide utilization as determinants for interspecies competition between intestinal Prevotella spp.</title>
        <authorList>
            <person name="Galvez E.J.C."/>
            <person name="Iljazovic A."/>
            <person name="Strowig T."/>
        </authorList>
    </citation>
    <scope>NUCLEOTIDE SEQUENCE [LARGE SCALE GENOMIC DNA]</scope>
    <source>
        <strain evidence="2 3">PMUR</strain>
    </source>
</reference>
<dbReference type="InterPro" id="IPR027828">
    <property type="entry name" value="DUF4465"/>
</dbReference>
<gene>
    <name evidence="2" type="ORF">HPS56_07280</name>
</gene>
<sequence>MNKVLLNLSLALTMPFAAVTTGGNAIAQTGTDGKYSKYIKAVDEYVPAPGQFVNVYPEYSEGDDAEAMAAKCTEMIAGNNRGMVSLGGFGGYITFHFDHSVANVRGHNDIYIAGNATASLFEGYGKLGGSAEPGIVMVSRDDNGNGLPDDKWYELRGSADTDSSASVKFGYGITYRYDAMKDVAWTDNMGGSGYVLRNNVHKQEYYPLWLTGSDLSFKGTLLPENAVDTDGAGRQWVLMFYRYGYVDNKPNNDSTACSFNIDWAVDENRNPVYLDKIDFVRVYCAANQNCGWVGEVSTEITNAFDLHLDESVARMNGADSERAVTATFENLTLNDGGAWCGPDITGRPVTGDYGDSQLEGTFASGTYSFSNNYSLDWGSWSGFAYSASTDTKYETLADQYNCAVGSGYDGSKTFVVANNTGMIKVLNKADGDIVRGLYITNSAYTLNSIKNGDAYSKKFGEGDFFKVIFTGVHADGTESCVEYYLADYRSPVVSERYYVDTWRWVDLTSLGKVVSIRFTLDGSDKSAWGLNTPSYFCMDNFNGEDDGTGISGPLAGYGDACVYEIERYTLDGKLVAAPIQGVNIIKMSDGTTRKILVR</sequence>
<keyword evidence="3" id="KW-1185">Reference proteome</keyword>
<feature type="signal peptide" evidence="1">
    <location>
        <begin position="1"/>
        <end position="27"/>
    </location>
</feature>
<accession>A0ABX2APN9</accession>
<dbReference type="Gene3D" id="2.60.120.1350">
    <property type="entry name" value="Protein of unknown function DUF4465"/>
    <property type="match status" value="1"/>
</dbReference>
<dbReference type="EMBL" id="JABKKF010000005">
    <property type="protein sequence ID" value="NPD92155.1"/>
    <property type="molecule type" value="Genomic_DNA"/>
</dbReference>
<evidence type="ECO:0000313" key="3">
    <source>
        <dbReference type="Proteomes" id="UP000714420"/>
    </source>
</evidence>
<comment type="caution">
    <text evidence="2">The sequence shown here is derived from an EMBL/GenBank/DDBJ whole genome shotgun (WGS) entry which is preliminary data.</text>
</comment>
<name>A0ABX2APN9_9BACT</name>
<dbReference type="Proteomes" id="UP000714420">
    <property type="component" value="Unassembled WGS sequence"/>
</dbReference>
<keyword evidence="1" id="KW-0732">Signal</keyword>
<evidence type="ECO:0000313" key="2">
    <source>
        <dbReference type="EMBL" id="NPD92155.1"/>
    </source>
</evidence>
<dbReference type="Pfam" id="PF14717">
    <property type="entry name" value="DUF4465"/>
    <property type="match status" value="1"/>
</dbReference>
<organism evidence="2 3">
    <name type="scientific">Xylanibacter muris</name>
    <dbReference type="NCBI Taxonomy" id="2736290"/>
    <lineage>
        <taxon>Bacteria</taxon>
        <taxon>Pseudomonadati</taxon>
        <taxon>Bacteroidota</taxon>
        <taxon>Bacteroidia</taxon>
        <taxon>Bacteroidales</taxon>
        <taxon>Prevotellaceae</taxon>
        <taxon>Xylanibacter</taxon>
    </lineage>
</organism>
<feature type="chain" id="PRO_5046915392" evidence="1">
    <location>
        <begin position="28"/>
        <end position="598"/>
    </location>
</feature>
<dbReference type="RefSeq" id="WP_172275492.1">
    <property type="nucleotide sequence ID" value="NZ_CASGMU010000004.1"/>
</dbReference>